<dbReference type="AlphaFoldDB" id="A0A9W4JSE8"/>
<evidence type="ECO:0000256" key="5">
    <source>
        <dbReference type="ARBA" id="ARBA00022729"/>
    </source>
</evidence>
<dbReference type="SUPFAM" id="SSF48208">
    <property type="entry name" value="Six-hairpin glycosidases"/>
    <property type="match status" value="1"/>
</dbReference>
<evidence type="ECO:0000313" key="14">
    <source>
        <dbReference type="Proteomes" id="UP001152592"/>
    </source>
</evidence>
<keyword evidence="8" id="KW-0325">Glycoprotein</keyword>
<sequence length="456" mass="49507">MLGKYLEITVALLAGSVVGIDLQINEESLKDAAATAAFNTMLNYTSNTTGHIPGYISEKWWEGGALFQTMIEYWYMTGDTSNNPAVSQGMYWQRGDNNYFPANYSAYLGNDDQMAWGLAAMTAAELGYPQETSMPSWLTLAEGVFQAQVRRWDSQSCGGGLNWQIFPYQVGYNIKNAISNGGLFQLSARLARYTQNHTYSDWAEKIWDWSVRVPILDTHRWTIADSIVINDQCASSSKIQWTSNYGPYLSGAAYMYNVTQGATPKWKSGLDGLLNTTLNNFFPEQYGGNIMVEIACEPRDICDTNQEYFKGLLASGLASVTILAPYTAPQIRPKLQGSAIGAAKQCTGGADQTLCGQRWYPSPWESADLETQLSATSLFTSNLVAFADVQLATQATSSQNGSSAESQAGTTSNTMSSTSSTASTASTTSTDRPNGAAAISRSLWVVGVLILGQLGL</sequence>
<dbReference type="GO" id="GO:0016052">
    <property type="term" value="P:carbohydrate catabolic process"/>
    <property type="evidence" value="ECO:0007669"/>
    <property type="project" value="InterPro"/>
</dbReference>
<dbReference type="EMBL" id="CAJVPD010000268">
    <property type="protein sequence ID" value="CAG8411734.1"/>
    <property type="molecule type" value="Genomic_DNA"/>
</dbReference>
<dbReference type="InterPro" id="IPR014480">
    <property type="entry name" value="Mannan-1_6-alpha_mannosidase"/>
</dbReference>
<evidence type="ECO:0000313" key="13">
    <source>
        <dbReference type="EMBL" id="CAG8411734.1"/>
    </source>
</evidence>
<dbReference type="Pfam" id="PF03663">
    <property type="entry name" value="Glyco_hydro_76"/>
    <property type="match status" value="1"/>
</dbReference>
<comment type="subcellular location">
    <subcellularLocation>
        <location evidence="2">Endomembrane system</location>
    </subcellularLocation>
</comment>
<feature type="compositionally biased region" description="Polar residues" evidence="11">
    <location>
        <begin position="397"/>
        <end position="409"/>
    </location>
</feature>
<feature type="region of interest" description="Disordered" evidence="11">
    <location>
        <begin position="397"/>
        <end position="434"/>
    </location>
</feature>
<feature type="chain" id="PRO_5040776462" description="Mannan endo-1,6-alpha-mannosidase" evidence="12">
    <location>
        <begin position="20"/>
        <end position="456"/>
    </location>
</feature>
<evidence type="ECO:0000256" key="10">
    <source>
        <dbReference type="PIRNR" id="PIRNR016302"/>
    </source>
</evidence>
<gene>
    <name evidence="13" type="ORF">PSALAMII_LOCUS8766</name>
</gene>
<evidence type="ECO:0000256" key="8">
    <source>
        <dbReference type="ARBA" id="ARBA00023180"/>
    </source>
</evidence>
<organism evidence="13 14">
    <name type="scientific">Penicillium salamii</name>
    <dbReference type="NCBI Taxonomy" id="1612424"/>
    <lineage>
        <taxon>Eukaryota</taxon>
        <taxon>Fungi</taxon>
        <taxon>Dikarya</taxon>
        <taxon>Ascomycota</taxon>
        <taxon>Pezizomycotina</taxon>
        <taxon>Eurotiomycetes</taxon>
        <taxon>Eurotiomycetidae</taxon>
        <taxon>Eurotiales</taxon>
        <taxon>Aspergillaceae</taxon>
        <taxon>Penicillium</taxon>
    </lineage>
</organism>
<evidence type="ECO:0000256" key="7">
    <source>
        <dbReference type="ARBA" id="ARBA00023136"/>
    </source>
</evidence>
<protein>
    <recommendedName>
        <fullName evidence="4 10">Mannan endo-1,6-alpha-mannosidase</fullName>
        <ecNumber evidence="4 10">3.2.1.101</ecNumber>
    </recommendedName>
</protein>
<dbReference type="GO" id="GO:0008496">
    <property type="term" value="F:mannan endo-1,6-alpha-mannosidase activity"/>
    <property type="evidence" value="ECO:0007669"/>
    <property type="project" value="UniProtKB-UniRule"/>
</dbReference>
<dbReference type="EC" id="3.2.1.101" evidence="4 10"/>
<comment type="similarity">
    <text evidence="3 10">Belongs to the glycosyl hydrolase 76 family.</text>
</comment>
<keyword evidence="6 10" id="KW-0378">Hydrolase</keyword>
<dbReference type="InterPro" id="IPR008928">
    <property type="entry name" value="6-hairpin_glycosidase_sf"/>
</dbReference>
<dbReference type="PANTHER" id="PTHR12145:SF37">
    <property type="entry name" value="MANNAN ENDO-1,6-ALPHA-MANNOSIDASE"/>
    <property type="match status" value="1"/>
</dbReference>
<evidence type="ECO:0000256" key="12">
    <source>
        <dbReference type="SAM" id="SignalP"/>
    </source>
</evidence>
<dbReference type="FunFam" id="1.50.10.20:FF:000006">
    <property type="entry name" value="Mannan endo-1,6-alpha-mannosidase"/>
    <property type="match status" value="1"/>
</dbReference>
<dbReference type="Gene3D" id="1.50.10.20">
    <property type="match status" value="1"/>
</dbReference>
<dbReference type="GO" id="GO:0012505">
    <property type="term" value="C:endomembrane system"/>
    <property type="evidence" value="ECO:0007669"/>
    <property type="project" value="UniProtKB-SubCell"/>
</dbReference>
<keyword evidence="7" id="KW-0472">Membrane</keyword>
<proteinExistence type="inferred from homology"/>
<evidence type="ECO:0000256" key="2">
    <source>
        <dbReference type="ARBA" id="ARBA00004308"/>
    </source>
</evidence>
<evidence type="ECO:0000256" key="1">
    <source>
        <dbReference type="ARBA" id="ARBA00001452"/>
    </source>
</evidence>
<evidence type="ECO:0000256" key="3">
    <source>
        <dbReference type="ARBA" id="ARBA00009699"/>
    </source>
</evidence>
<comment type="catalytic activity">
    <reaction evidence="1 10">
        <text>Random hydrolysis of (1-&gt;6)-alpha-D-mannosidic linkages in unbranched (1-&gt;6)-mannans.</text>
        <dbReference type="EC" id="3.2.1.101"/>
    </reaction>
</comment>
<accession>A0A9W4JSE8</accession>
<keyword evidence="9 10" id="KW-0326">Glycosidase</keyword>
<dbReference type="PIRSF" id="PIRSF016302">
    <property type="entry name" value="Man_a_manosd"/>
    <property type="match status" value="1"/>
</dbReference>
<evidence type="ECO:0000256" key="9">
    <source>
        <dbReference type="ARBA" id="ARBA00023295"/>
    </source>
</evidence>
<dbReference type="Proteomes" id="UP001152592">
    <property type="component" value="Unassembled WGS sequence"/>
</dbReference>
<name>A0A9W4JSE8_9EURO</name>
<comment type="caution">
    <text evidence="13">The sequence shown here is derived from an EMBL/GenBank/DDBJ whole genome shotgun (WGS) entry which is preliminary data.</text>
</comment>
<feature type="compositionally biased region" description="Low complexity" evidence="11">
    <location>
        <begin position="410"/>
        <end position="430"/>
    </location>
</feature>
<evidence type="ECO:0000256" key="6">
    <source>
        <dbReference type="ARBA" id="ARBA00022801"/>
    </source>
</evidence>
<dbReference type="InterPro" id="IPR005198">
    <property type="entry name" value="Glyco_hydro_76"/>
</dbReference>
<feature type="signal peptide" evidence="12">
    <location>
        <begin position="1"/>
        <end position="19"/>
    </location>
</feature>
<reference evidence="13" key="1">
    <citation type="submission" date="2021-07" db="EMBL/GenBank/DDBJ databases">
        <authorList>
            <person name="Branca A.L. A."/>
        </authorList>
    </citation>
    <scope>NUCLEOTIDE SEQUENCE</scope>
</reference>
<dbReference type="GO" id="GO:0009272">
    <property type="term" value="P:fungal-type cell wall biogenesis"/>
    <property type="evidence" value="ECO:0007669"/>
    <property type="project" value="TreeGrafter"/>
</dbReference>
<dbReference type="PANTHER" id="PTHR12145">
    <property type="entry name" value="MANNAN ENDO-1,6-ALPHA-MANNOSIDASE DCW1"/>
    <property type="match status" value="1"/>
</dbReference>
<keyword evidence="5 12" id="KW-0732">Signal</keyword>
<evidence type="ECO:0000256" key="11">
    <source>
        <dbReference type="SAM" id="MobiDB-lite"/>
    </source>
</evidence>
<dbReference type="OrthoDB" id="8830751at2759"/>
<evidence type="ECO:0000256" key="4">
    <source>
        <dbReference type="ARBA" id="ARBA00012350"/>
    </source>
</evidence>